<dbReference type="Gene3D" id="2.130.10.10">
    <property type="entry name" value="YVTN repeat-like/Quinoprotein amine dehydrogenase"/>
    <property type="match status" value="1"/>
</dbReference>
<evidence type="ECO:0000256" key="15">
    <source>
        <dbReference type="ARBA" id="ARBA00023221"/>
    </source>
</evidence>
<evidence type="ECO:0000256" key="5">
    <source>
        <dbReference type="ARBA" id="ARBA00022574"/>
    </source>
</evidence>
<comment type="caution">
    <text evidence="19">The sequence shown here is derived from an EMBL/GenBank/DDBJ whole genome shotgun (WGS) entry which is preliminary data.</text>
</comment>
<dbReference type="GO" id="GO:0008202">
    <property type="term" value="P:steroid metabolic process"/>
    <property type="evidence" value="ECO:0007669"/>
    <property type="project" value="UniProtKB-KW"/>
</dbReference>
<keyword evidence="7" id="KW-0677">Repeat</keyword>
<feature type="transmembrane region" description="Helical" evidence="17">
    <location>
        <begin position="401"/>
        <end position="418"/>
    </location>
</feature>
<feature type="transmembrane region" description="Helical" evidence="17">
    <location>
        <begin position="291"/>
        <end position="309"/>
    </location>
</feature>
<feature type="region of interest" description="Disordered" evidence="16">
    <location>
        <begin position="1016"/>
        <end position="1056"/>
    </location>
</feature>
<evidence type="ECO:0000256" key="11">
    <source>
        <dbReference type="ARBA" id="ARBA00023098"/>
    </source>
</evidence>
<dbReference type="PANTHER" id="PTHR46378:SF1">
    <property type="entry name" value="STEROL REGULATORY ELEMENT-BINDING PROTEIN CLEAVAGE-ACTIVATING PROTEIN"/>
    <property type="match status" value="1"/>
</dbReference>
<dbReference type="InterPro" id="IPR000731">
    <property type="entry name" value="SSD"/>
</dbReference>
<keyword evidence="15" id="KW-0753">Steroid metabolism</keyword>
<dbReference type="GO" id="GO:0000139">
    <property type="term" value="C:Golgi membrane"/>
    <property type="evidence" value="ECO:0007669"/>
    <property type="project" value="UniProtKB-SubCell"/>
</dbReference>
<feature type="transmembrane region" description="Helical" evidence="17">
    <location>
        <begin position="32"/>
        <end position="53"/>
    </location>
</feature>
<dbReference type="GO" id="GO:0032936">
    <property type="term" value="C:SREBP-SCAP complex"/>
    <property type="evidence" value="ECO:0007669"/>
    <property type="project" value="TreeGrafter"/>
</dbReference>
<comment type="similarity">
    <text evidence="3">Belongs to the WD repeat SCAP family.</text>
</comment>
<evidence type="ECO:0000259" key="18">
    <source>
        <dbReference type="PROSITE" id="PS50156"/>
    </source>
</evidence>
<sequence length="1238" mass="133387">MDSLGPLLLLRARTIGHRLFHRFGLHCATHQIRVILISAVVITSLFYPALTIYSSSQPRFLAHFSSQILDPFLAADAISSYDAQHHLRDLWAAHDSFHVREDSVVRARCGVEQTLRVERVLVHSSANADSTALSHQLLRATLRLERKISDTLAARSVPCLKRPTGQCLVVSPLMFWNHEESSLMTDANVLHTLAPSNNVSLAGVPIESQMVLAWSDRSEYSSLDAGSTVFLALTYFFPERDCLGKAGHALWLQILEDASKDSADLITETQQPKLIALEYTTRKSSSTDSSVLTVFIYLAYLALAIIFGQSMRKGLPVHNGIGLIFTGAIEMLVSTITSLSVCALVGFRVTMIPWGIFPLVIMFIGAENMFSLVEAVVKTSITLPVKERIAEGLSRAGTSNSLKVLTYNVILGIIAFFARGATRQFCAFAVVVLVAHWFLVHTFFVAVLSIDLQRLELEELLQQNATFTPPIQSPGQTAQPDGRSSKVMTALRGLLRGRANKNISLLLLLATTWTLYFVTSPATRLSDITTIPTSIPLAQQRKQDILSGTGDPAWHTWQLLNPGEDPLVHLRIESPALLMFRPTGATQPATHSQPAHRARPSLSYSWIMRTSARMARIVVLPIAATVAGLYILLLYLLKDAERLEAQRHRAEAEPLSLSNTDPPKASLAFAALPRAHSTDIELLATSGNRRTVAAVSIGNELVLWNDGSPSPIVLGTADVLDVGPSTLSAGITALALDDVGSFCAVGTGAGTVAIWALPAPAGGRPQRVFRGTSSAVTGLHFVNTRISGRSTSASLARPDQLLTVFATLESGEIIKCDGAKPDYPIVVSGPQGRRVIWSTIQFLPDTSRLIGGFANEDGSLDIVDLVPGFDPPIASECHLQAGNPADTVASFHACTVELGGVRTPIIGAATEAGVISLWDGKTGSCIALLDEHHGALKDLRICAAPSKPCARCGALPSNVFALIFTAGPVVHFYRVFLPPDNSPSTTTSSSRCTCLHNSSQPDALPWVSSLRLRSHSHNKAPTTPVPPARSRHTSMSEDSAPFPISGHGVLSRRASEKDSLRRVAAVDTLVVPENASDAPPGPLDPPQIPARWRSLVISRIADTTCERGAWDVSGSRVVGLRRRSRKPPDSGTSRAEIVDAASLSAHTQRDCGLSAASLERWEAWTFDPAEARVSASPLAALEPAALPALAARPAVTREKPRLPFTRVRPLVSGRTYFLAGFGNTVGLLMPIDMARDAN</sequence>
<dbReference type="GO" id="GO:0032934">
    <property type="term" value="F:sterol binding"/>
    <property type="evidence" value="ECO:0007669"/>
    <property type="project" value="InterPro"/>
</dbReference>
<evidence type="ECO:0000256" key="12">
    <source>
        <dbReference type="ARBA" id="ARBA00023121"/>
    </source>
</evidence>
<evidence type="ECO:0000313" key="20">
    <source>
        <dbReference type="Proteomes" id="UP000759537"/>
    </source>
</evidence>
<keyword evidence="20" id="KW-1185">Reference proteome</keyword>
<keyword evidence="10" id="KW-0333">Golgi apparatus</keyword>
<dbReference type="InterPro" id="IPR036322">
    <property type="entry name" value="WD40_repeat_dom_sf"/>
</dbReference>
<evidence type="ECO:0000256" key="14">
    <source>
        <dbReference type="ARBA" id="ARBA00023180"/>
    </source>
</evidence>
<dbReference type="InterPro" id="IPR030225">
    <property type="entry name" value="SCAP"/>
</dbReference>
<name>A0A9P5T870_9AGAM</name>
<reference evidence="19" key="2">
    <citation type="journal article" date="2020" name="Nat. Commun.">
        <title>Large-scale genome sequencing of mycorrhizal fungi provides insights into the early evolution of symbiotic traits.</title>
        <authorList>
            <person name="Miyauchi S."/>
            <person name="Kiss E."/>
            <person name="Kuo A."/>
            <person name="Drula E."/>
            <person name="Kohler A."/>
            <person name="Sanchez-Garcia M."/>
            <person name="Morin E."/>
            <person name="Andreopoulos B."/>
            <person name="Barry K.W."/>
            <person name="Bonito G."/>
            <person name="Buee M."/>
            <person name="Carver A."/>
            <person name="Chen C."/>
            <person name="Cichocki N."/>
            <person name="Clum A."/>
            <person name="Culley D."/>
            <person name="Crous P.W."/>
            <person name="Fauchery L."/>
            <person name="Girlanda M."/>
            <person name="Hayes R.D."/>
            <person name="Keri Z."/>
            <person name="LaButti K."/>
            <person name="Lipzen A."/>
            <person name="Lombard V."/>
            <person name="Magnuson J."/>
            <person name="Maillard F."/>
            <person name="Murat C."/>
            <person name="Nolan M."/>
            <person name="Ohm R.A."/>
            <person name="Pangilinan J."/>
            <person name="Pereira M.F."/>
            <person name="Perotto S."/>
            <person name="Peter M."/>
            <person name="Pfister S."/>
            <person name="Riley R."/>
            <person name="Sitrit Y."/>
            <person name="Stielow J.B."/>
            <person name="Szollosi G."/>
            <person name="Zifcakova L."/>
            <person name="Stursova M."/>
            <person name="Spatafora J.W."/>
            <person name="Tedersoo L."/>
            <person name="Vaario L.M."/>
            <person name="Yamada A."/>
            <person name="Yan M."/>
            <person name="Wang P."/>
            <person name="Xu J."/>
            <person name="Bruns T."/>
            <person name="Baldrian P."/>
            <person name="Vilgalys R."/>
            <person name="Dunand C."/>
            <person name="Henrissat B."/>
            <person name="Grigoriev I.V."/>
            <person name="Hibbett D."/>
            <person name="Nagy L.G."/>
            <person name="Martin F.M."/>
        </authorList>
    </citation>
    <scope>NUCLEOTIDE SEQUENCE</scope>
    <source>
        <strain evidence="19">Prilba</strain>
    </source>
</reference>
<keyword evidence="12" id="KW-0446">Lipid-binding</keyword>
<evidence type="ECO:0000256" key="9">
    <source>
        <dbReference type="ARBA" id="ARBA00022989"/>
    </source>
</evidence>
<comment type="subcellular location">
    <subcellularLocation>
        <location evidence="1">Endoplasmic reticulum membrane</location>
        <topology evidence="1">Multi-pass membrane protein</topology>
    </subcellularLocation>
    <subcellularLocation>
        <location evidence="2">Golgi apparatus membrane</location>
        <topology evidence="2">Multi-pass membrane protein</topology>
    </subcellularLocation>
</comment>
<dbReference type="EMBL" id="WHVB01000010">
    <property type="protein sequence ID" value="KAF8479091.1"/>
    <property type="molecule type" value="Genomic_DNA"/>
</dbReference>
<keyword evidence="14" id="KW-0325">Glycoprotein</keyword>
<dbReference type="Proteomes" id="UP000759537">
    <property type="component" value="Unassembled WGS sequence"/>
</dbReference>
<organism evidence="19 20">
    <name type="scientific">Russula ochroleuca</name>
    <dbReference type="NCBI Taxonomy" id="152965"/>
    <lineage>
        <taxon>Eukaryota</taxon>
        <taxon>Fungi</taxon>
        <taxon>Dikarya</taxon>
        <taxon>Basidiomycota</taxon>
        <taxon>Agaricomycotina</taxon>
        <taxon>Agaricomycetes</taxon>
        <taxon>Russulales</taxon>
        <taxon>Russulaceae</taxon>
        <taxon>Russula</taxon>
    </lineage>
</organism>
<keyword evidence="5" id="KW-0853">WD repeat</keyword>
<keyword evidence="13 17" id="KW-0472">Membrane</keyword>
<dbReference type="SUPFAM" id="SSF50978">
    <property type="entry name" value="WD40 repeat-like"/>
    <property type="match status" value="1"/>
</dbReference>
<keyword evidence="11" id="KW-0443">Lipid metabolism</keyword>
<evidence type="ECO:0000256" key="3">
    <source>
        <dbReference type="ARBA" id="ARBA00007410"/>
    </source>
</evidence>
<evidence type="ECO:0000256" key="2">
    <source>
        <dbReference type="ARBA" id="ARBA00004653"/>
    </source>
</evidence>
<evidence type="ECO:0000256" key="8">
    <source>
        <dbReference type="ARBA" id="ARBA00022824"/>
    </source>
</evidence>
<dbReference type="AlphaFoldDB" id="A0A9P5T870"/>
<evidence type="ECO:0000256" key="7">
    <source>
        <dbReference type="ARBA" id="ARBA00022737"/>
    </source>
</evidence>
<evidence type="ECO:0000256" key="6">
    <source>
        <dbReference type="ARBA" id="ARBA00022692"/>
    </source>
</evidence>
<dbReference type="PANTHER" id="PTHR46378">
    <property type="entry name" value="STEROL REGULATORY ELEMENT-BINDING PROTEIN CLEAVAGE-ACTIVATING PROTEIN"/>
    <property type="match status" value="1"/>
</dbReference>
<evidence type="ECO:0000256" key="17">
    <source>
        <dbReference type="SAM" id="Phobius"/>
    </source>
</evidence>
<dbReference type="GO" id="GO:0045540">
    <property type="term" value="P:regulation of cholesterol biosynthetic process"/>
    <property type="evidence" value="ECO:0007669"/>
    <property type="project" value="TreeGrafter"/>
</dbReference>
<feature type="transmembrane region" description="Helical" evidence="17">
    <location>
        <begin position="321"/>
        <end position="347"/>
    </location>
</feature>
<keyword evidence="9 17" id="KW-1133">Transmembrane helix</keyword>
<dbReference type="PROSITE" id="PS50156">
    <property type="entry name" value="SSD"/>
    <property type="match status" value="1"/>
</dbReference>
<evidence type="ECO:0000256" key="16">
    <source>
        <dbReference type="SAM" id="MobiDB-lite"/>
    </source>
</evidence>
<protein>
    <recommendedName>
        <fullName evidence="4">Sterol regulatory element-binding protein cleavage-activating protein</fullName>
    </recommendedName>
</protein>
<feature type="transmembrane region" description="Helical" evidence="17">
    <location>
        <begin position="617"/>
        <end position="637"/>
    </location>
</feature>
<dbReference type="GO" id="GO:0032933">
    <property type="term" value="P:SREBP signaling pathway"/>
    <property type="evidence" value="ECO:0007669"/>
    <property type="project" value="InterPro"/>
</dbReference>
<dbReference type="SUPFAM" id="SSF82866">
    <property type="entry name" value="Multidrug efflux transporter AcrB transmembrane domain"/>
    <property type="match status" value="1"/>
</dbReference>
<gene>
    <name evidence="19" type="ORF">DFH94DRAFT_39774</name>
</gene>
<feature type="domain" description="SSD" evidence="18">
    <location>
        <begin position="289"/>
        <end position="450"/>
    </location>
</feature>
<dbReference type="Pfam" id="PF12349">
    <property type="entry name" value="Sterol-sensing"/>
    <property type="match status" value="1"/>
</dbReference>
<keyword evidence="6 17" id="KW-0812">Transmembrane</keyword>
<evidence type="ECO:0000256" key="4">
    <source>
        <dbReference type="ARBA" id="ARBA00019541"/>
    </source>
</evidence>
<feature type="transmembrane region" description="Helical" evidence="17">
    <location>
        <begin position="502"/>
        <end position="519"/>
    </location>
</feature>
<evidence type="ECO:0000256" key="10">
    <source>
        <dbReference type="ARBA" id="ARBA00023034"/>
    </source>
</evidence>
<evidence type="ECO:0000256" key="1">
    <source>
        <dbReference type="ARBA" id="ARBA00004477"/>
    </source>
</evidence>
<accession>A0A9P5T870</accession>
<dbReference type="InterPro" id="IPR053958">
    <property type="entry name" value="HMGCR/SNAP/NPC1-like_SSD"/>
</dbReference>
<dbReference type="OrthoDB" id="6510177at2759"/>
<feature type="transmembrane region" description="Helical" evidence="17">
    <location>
        <begin position="425"/>
        <end position="450"/>
    </location>
</feature>
<evidence type="ECO:0000313" key="19">
    <source>
        <dbReference type="EMBL" id="KAF8479091.1"/>
    </source>
</evidence>
<keyword evidence="8" id="KW-0256">Endoplasmic reticulum</keyword>
<proteinExistence type="inferred from homology"/>
<reference evidence="19" key="1">
    <citation type="submission" date="2019-10" db="EMBL/GenBank/DDBJ databases">
        <authorList>
            <consortium name="DOE Joint Genome Institute"/>
            <person name="Kuo A."/>
            <person name="Miyauchi S."/>
            <person name="Kiss E."/>
            <person name="Drula E."/>
            <person name="Kohler A."/>
            <person name="Sanchez-Garcia M."/>
            <person name="Andreopoulos B."/>
            <person name="Barry K.W."/>
            <person name="Bonito G."/>
            <person name="Buee M."/>
            <person name="Carver A."/>
            <person name="Chen C."/>
            <person name="Cichocki N."/>
            <person name="Clum A."/>
            <person name="Culley D."/>
            <person name="Crous P.W."/>
            <person name="Fauchery L."/>
            <person name="Girlanda M."/>
            <person name="Hayes R."/>
            <person name="Keri Z."/>
            <person name="LaButti K."/>
            <person name="Lipzen A."/>
            <person name="Lombard V."/>
            <person name="Magnuson J."/>
            <person name="Maillard F."/>
            <person name="Morin E."/>
            <person name="Murat C."/>
            <person name="Nolan M."/>
            <person name="Ohm R."/>
            <person name="Pangilinan J."/>
            <person name="Pereira M."/>
            <person name="Perotto S."/>
            <person name="Peter M."/>
            <person name="Riley R."/>
            <person name="Sitrit Y."/>
            <person name="Stielow B."/>
            <person name="Szollosi G."/>
            <person name="Zifcakova L."/>
            <person name="Stursova M."/>
            <person name="Spatafora J.W."/>
            <person name="Tedersoo L."/>
            <person name="Vaario L.-M."/>
            <person name="Yamada A."/>
            <person name="Yan M."/>
            <person name="Wang P."/>
            <person name="Xu J."/>
            <person name="Bruns T."/>
            <person name="Baldrian P."/>
            <person name="Vilgalys R."/>
            <person name="Henrissat B."/>
            <person name="Grigoriev I.V."/>
            <person name="Hibbett D."/>
            <person name="Nagy L.G."/>
            <person name="Martin F.M."/>
        </authorList>
    </citation>
    <scope>NUCLEOTIDE SEQUENCE</scope>
    <source>
        <strain evidence="19">Prilba</strain>
    </source>
</reference>
<dbReference type="GO" id="GO:0005789">
    <property type="term" value="C:endoplasmic reticulum membrane"/>
    <property type="evidence" value="ECO:0007669"/>
    <property type="project" value="UniProtKB-SubCell"/>
</dbReference>
<dbReference type="InterPro" id="IPR015943">
    <property type="entry name" value="WD40/YVTN_repeat-like_dom_sf"/>
</dbReference>
<evidence type="ECO:0000256" key="13">
    <source>
        <dbReference type="ARBA" id="ARBA00023136"/>
    </source>
</evidence>